<dbReference type="OrthoDB" id="116983at2759"/>
<comment type="caution">
    <text evidence="1">The sequence shown here is derived from an EMBL/GenBank/DDBJ whole genome shotgun (WGS) entry which is preliminary data.</text>
</comment>
<dbReference type="EMBL" id="QXGB01000331">
    <property type="protein sequence ID" value="KAE9219104.1"/>
    <property type="molecule type" value="Genomic_DNA"/>
</dbReference>
<accession>A0A6A3YKG8</accession>
<keyword evidence="2" id="KW-1185">Reference proteome</keyword>
<gene>
    <name evidence="1" type="ORF">PF005_g8004</name>
</gene>
<organism evidence="1 2">
    <name type="scientific">Phytophthora fragariae</name>
    <dbReference type="NCBI Taxonomy" id="53985"/>
    <lineage>
        <taxon>Eukaryota</taxon>
        <taxon>Sar</taxon>
        <taxon>Stramenopiles</taxon>
        <taxon>Oomycota</taxon>
        <taxon>Peronosporomycetes</taxon>
        <taxon>Peronosporales</taxon>
        <taxon>Peronosporaceae</taxon>
        <taxon>Phytophthora</taxon>
    </lineage>
</organism>
<proteinExistence type="predicted"/>
<reference evidence="1 2" key="1">
    <citation type="submission" date="2018-08" db="EMBL/GenBank/DDBJ databases">
        <title>Genomic investigation of the strawberry pathogen Phytophthora fragariae indicates pathogenicity is determined by transcriptional variation in three key races.</title>
        <authorList>
            <person name="Adams T.M."/>
            <person name="Armitage A.D."/>
            <person name="Sobczyk M.K."/>
            <person name="Bates H.J."/>
            <person name="Dunwell J.M."/>
            <person name="Nellist C.F."/>
            <person name="Harrison R.J."/>
        </authorList>
    </citation>
    <scope>NUCLEOTIDE SEQUENCE [LARGE SCALE GENOMIC DNA]</scope>
    <source>
        <strain evidence="1 2">NOV-27</strain>
    </source>
</reference>
<protein>
    <submittedName>
        <fullName evidence="1">Uncharacterized protein</fullName>
    </submittedName>
</protein>
<sequence>MHSHHVNCVGYSHLKTCSAAGSRWSVVSPLETDVVDTCRDAGKKTNQALGLLDNKGRYKTAGSLRKRWRKLRVENRAAFDALCSVYILRKGNQGIVDHCTHGSNLWQAKYFK</sequence>
<evidence type="ECO:0000313" key="2">
    <source>
        <dbReference type="Proteomes" id="UP000433483"/>
    </source>
</evidence>
<dbReference type="AlphaFoldDB" id="A0A6A3YKG8"/>
<dbReference type="Proteomes" id="UP000433483">
    <property type="component" value="Unassembled WGS sequence"/>
</dbReference>
<evidence type="ECO:0000313" key="1">
    <source>
        <dbReference type="EMBL" id="KAE9219104.1"/>
    </source>
</evidence>
<name>A0A6A3YKG8_9STRA</name>